<gene>
    <name evidence="3" type="ORF">E3T53_04395</name>
</gene>
<dbReference type="Proteomes" id="UP000298218">
    <property type="component" value="Unassembled WGS sequence"/>
</dbReference>
<dbReference type="RefSeq" id="WP_134173915.1">
    <property type="nucleotide sequence ID" value="NZ_SODI01000001.1"/>
</dbReference>
<reference evidence="3 4" key="1">
    <citation type="submission" date="2019-03" db="EMBL/GenBank/DDBJ databases">
        <title>Genomics of glacier-inhabiting Cryobacterium strains.</title>
        <authorList>
            <person name="Liu Q."/>
            <person name="Xin Y.-H."/>
        </authorList>
    </citation>
    <scope>NUCLEOTIDE SEQUENCE [LARGE SCALE GENOMIC DNA]</scope>
    <source>
        <strain evidence="3 4">CGMCC 1.4292</strain>
    </source>
</reference>
<feature type="domain" description="Terminase small subunit actinomycetes phage-type" evidence="2">
    <location>
        <begin position="7"/>
        <end position="112"/>
    </location>
</feature>
<evidence type="ECO:0000313" key="3">
    <source>
        <dbReference type="EMBL" id="TFD80869.1"/>
    </source>
</evidence>
<evidence type="ECO:0000256" key="1">
    <source>
        <dbReference type="SAM" id="MobiDB-lite"/>
    </source>
</evidence>
<dbReference type="OrthoDB" id="5196439at2"/>
<dbReference type="InterPro" id="IPR057630">
    <property type="entry name" value="Terminase_6"/>
</dbReference>
<feature type="compositionally biased region" description="Basic and acidic residues" evidence="1">
    <location>
        <begin position="102"/>
        <end position="116"/>
    </location>
</feature>
<protein>
    <recommendedName>
        <fullName evidence="2">Terminase small subunit actinomycetes phage-type domain-containing protein</fullName>
    </recommendedName>
</protein>
<keyword evidence="4" id="KW-1185">Reference proteome</keyword>
<feature type="region of interest" description="Disordered" evidence="1">
    <location>
        <begin position="82"/>
        <end position="116"/>
    </location>
</feature>
<dbReference type="Pfam" id="PF23931">
    <property type="entry name" value="Terminase_6"/>
    <property type="match status" value="1"/>
</dbReference>
<proteinExistence type="predicted"/>
<accession>A0A4Y8KRI9</accession>
<evidence type="ECO:0000313" key="4">
    <source>
        <dbReference type="Proteomes" id="UP000298218"/>
    </source>
</evidence>
<sequence>MSTVVEATEISVQAASHLDRTGKDAGAVAAILALARKIDDWDAVVDHIMEQIAMDPESKMRPPGVDNSSLPTYLKFCESLGLTPGSRGELSTTGKPAAPTKVKNDLADFKQRNGVG</sequence>
<organism evidence="3 4">
    <name type="scientific">Cryobacterium psychrophilum</name>
    <dbReference type="NCBI Taxonomy" id="41988"/>
    <lineage>
        <taxon>Bacteria</taxon>
        <taxon>Bacillati</taxon>
        <taxon>Actinomycetota</taxon>
        <taxon>Actinomycetes</taxon>
        <taxon>Micrococcales</taxon>
        <taxon>Microbacteriaceae</taxon>
        <taxon>Cryobacterium</taxon>
    </lineage>
</organism>
<dbReference type="AlphaFoldDB" id="A0A4Y8KRI9"/>
<comment type="caution">
    <text evidence="3">The sequence shown here is derived from an EMBL/GenBank/DDBJ whole genome shotgun (WGS) entry which is preliminary data.</text>
</comment>
<dbReference type="EMBL" id="SOHQ01000013">
    <property type="protein sequence ID" value="TFD80869.1"/>
    <property type="molecule type" value="Genomic_DNA"/>
</dbReference>
<evidence type="ECO:0000259" key="2">
    <source>
        <dbReference type="Pfam" id="PF23931"/>
    </source>
</evidence>
<name>A0A4Y8KRI9_9MICO</name>